<dbReference type="PANTHER" id="PTHR33332">
    <property type="entry name" value="REVERSE TRANSCRIPTASE DOMAIN-CONTAINING PROTEIN"/>
    <property type="match status" value="1"/>
</dbReference>
<dbReference type="Gene3D" id="3.60.10.10">
    <property type="entry name" value="Endonuclease/exonuclease/phosphatase"/>
    <property type="match status" value="1"/>
</dbReference>
<dbReference type="Pfam" id="PF00078">
    <property type="entry name" value="RVT_1"/>
    <property type="match status" value="1"/>
</dbReference>
<reference evidence="2" key="1">
    <citation type="journal article" date="2004" name="J. Virol.">
        <title>Saci-1, -2, and -3 and Perere, four novel retrotransposons with high transcriptional activities from the human parasite Schistosoma mansoni.</title>
        <authorList>
            <person name="DeMarco R."/>
            <person name="Kowaltowski A.T."/>
            <person name="Machado A.A."/>
            <person name="Soares M.B."/>
            <person name="Gargioni C."/>
            <person name="Kawano T."/>
            <person name="Rodrigues V."/>
            <person name="Madeira A.M."/>
            <person name="Wilson R.A."/>
            <person name="Menck C.F."/>
            <person name="Setubal J.C."/>
            <person name="Dias-Neto E."/>
            <person name="Leite L.C."/>
            <person name="Verjovski-Almeida S."/>
        </authorList>
    </citation>
    <scope>NUCLEOTIDE SEQUENCE</scope>
</reference>
<dbReference type="InterPro" id="IPR043502">
    <property type="entry name" value="DNA/RNA_pol_sf"/>
</dbReference>
<organism evidence="2">
    <name type="scientific">Schistosoma mansoni</name>
    <name type="common">Blood fluke</name>
    <dbReference type="NCBI Taxonomy" id="6183"/>
    <lineage>
        <taxon>Eukaryota</taxon>
        <taxon>Metazoa</taxon>
        <taxon>Spiralia</taxon>
        <taxon>Lophotrochozoa</taxon>
        <taxon>Platyhelminthes</taxon>
        <taxon>Trematoda</taxon>
        <taxon>Digenea</taxon>
        <taxon>Strigeidida</taxon>
        <taxon>Schistosomatoidea</taxon>
        <taxon>Schistosomatidae</taxon>
        <taxon>Schistosoma</taxon>
    </lineage>
</organism>
<evidence type="ECO:0000259" key="1">
    <source>
        <dbReference type="PROSITE" id="PS50878"/>
    </source>
</evidence>
<dbReference type="InterPro" id="IPR000477">
    <property type="entry name" value="RT_dom"/>
</dbReference>
<dbReference type="GO" id="GO:0003824">
    <property type="term" value="F:catalytic activity"/>
    <property type="evidence" value="ECO:0007669"/>
    <property type="project" value="InterPro"/>
</dbReference>
<dbReference type="InterPro" id="IPR005135">
    <property type="entry name" value="Endo/exonuclease/phosphatase"/>
</dbReference>
<dbReference type="CDD" id="cd01650">
    <property type="entry name" value="RT_nLTR_like"/>
    <property type="match status" value="1"/>
</dbReference>
<feature type="domain" description="Reverse transcriptase" evidence="1">
    <location>
        <begin position="746"/>
        <end position="996"/>
    </location>
</feature>
<dbReference type="InterPro" id="IPR036691">
    <property type="entry name" value="Endo/exonu/phosph_ase_sf"/>
</dbReference>
<evidence type="ECO:0000313" key="2">
    <source>
        <dbReference type="EMBL" id="DAA04497.1"/>
    </source>
</evidence>
<proteinExistence type="evidence at transcript level"/>
<dbReference type="SUPFAM" id="SSF56672">
    <property type="entry name" value="DNA/RNA polymerases"/>
    <property type="match status" value="1"/>
</dbReference>
<accession>Q6IFU2</accession>
<dbReference type="HOGENOM" id="CLU_282052_0_0_1"/>
<dbReference type="Pfam" id="PF14529">
    <property type="entry name" value="Exo_endo_phos_2"/>
    <property type="match status" value="1"/>
</dbReference>
<sequence length="1227" mass="139366">MNENNIVEVTTNVIAPEAEPTGTANLSHVSQCTDIPMQCASLPLILIVALDNQDISDVDSNVILSSVISEAKDRTPDSIVKAHKNTAKPKKNIPIKKKVNKKPSGSRPNTKNISTALPNKSLISETMLNPTHRKGGYKDTFRSNVTRDGHYNHHVSRPTIRQTGMNQRAAWFPPNVINNKPARCNSYHHSCSGEDGILGYAPSTQPQHTGTCLNCPPKQVQPYQNKDFFRPPEIPCSTSTTIRSCYSPCDPENTLNHSPGIARTHTLDKDALGFFTLHTPFLNLLLINARSLLNKISALRTLAFLAKPSFILITETWCYPAVADSELNIQNYRLYRCDRETKRGGGCLIFALDTLTTNKVEDSILNSLPESIWISINTLNHSLLLGCIYRAPDSTDNLNDRIINAFIHASTLNFSARIITGDFNYPEINWSTGSCQSSNDEFLSILNLYCWSQWVRTPTRGDNTLDLIFGRDTIPLSVQVYNEFESSDHRMVACALPIYPSYNRPIQRTCNYRDYKHADWDLLRSLIKLSDWDEFFSCNSLTDAINIFYLIVNSCLDSCAPIKIYRISKHHELYIPAKYRNKLRRLKKRYFKSNDFTAVTQITIIFNQIKEKHRLKAINEELLALRTSSKVQNLIHIYNKRAKSTQNVDIPCILHNNSFIYDPKTIADLFSGNFANSKESLNDFVSRVICLTGNSIKSISFTCLKISKVTNKLKVSKGHGADGISSFLYKYGGPDIQLLLLKLFTLSMESGSYPDRWKTAYIIPRYKSGDKTDMNNYRPINITPVISRIMEKIISDELPNYLLTEQFIDDSQHGFLKNRSCMTCHFDFFNLVYSLRSQGYLVLVLYLDISKAFDMVNHQLLIGKLASYGVENPLLAWFDSFLSDRHQIVKINSSLSNSVPVRSGVIQGCVLGPLLFLVFINDICECFSVGKSLLFADDLKVVYSFSPHELSNIRNCISTELNKVAQWCSEWQLELNTAKCGCLCFGDTSLNLNLTINGEMLSRLHTVVDLGLRYSDDLSFTEQIMKQTSKSQRLIGFITRNLHNSESRILMYKVCVRPLLEYCAFLLISTRIKDKLRLESVQRRFIFRTLGTDSVLTYNSRCSKLGLDPLWMRRLKLNLIFFFKILNKLSFTSSQEIQYAKAPHYDIRNSLSLAKQTYSRSSLYMNYFTCEFSMLWNNLPQTIRMLNSLPLFVRSINAFCSSENALNALAHASVSYSTSEIIGTLNV</sequence>
<dbReference type="EMBL" id="BK004067">
    <property type="protein sequence ID" value="DAA04497.1"/>
    <property type="molecule type" value="mRNA"/>
</dbReference>
<name>Q6IFU2_SCHMA</name>
<dbReference type="AlphaFoldDB" id="Q6IFU2"/>
<dbReference type="SUPFAM" id="SSF56219">
    <property type="entry name" value="DNase I-like"/>
    <property type="match status" value="1"/>
</dbReference>
<dbReference type="PROSITE" id="PS50878">
    <property type="entry name" value="RT_POL"/>
    <property type="match status" value="1"/>
</dbReference>
<protein>
    <submittedName>
        <fullName evidence="2">Pol polyprotein</fullName>
    </submittedName>
</protein>